<feature type="compositionally biased region" description="Low complexity" evidence="1">
    <location>
        <begin position="23"/>
        <end position="35"/>
    </location>
</feature>
<keyword evidence="3" id="KW-1185">Reference proteome</keyword>
<dbReference type="EMBL" id="JAUUTY010000006">
    <property type="protein sequence ID" value="KAK1617061.1"/>
    <property type="molecule type" value="Genomic_DNA"/>
</dbReference>
<sequence>MTDTASDELPQVRGGGRAGSGGMHASAGGALASLSPVSERAGRRANLRGHLRATRFQAPSERDRLARSASDRTPGGGYYLMSCIKDVPTLSGDNYTEWRKKVDFAFVCAEVDWVLDTPQPIKPADPVSDYKDDDDAWDRNKKDHAPVKMAYTLEKRKWQTGNKKCMAFIKNTIENAIVGSIAECAFAGEYLEKIKSQSTGSSKTYATQLLKQLVTEKYTRGAHGIREHILRMSNLAAKLKPMDDDLELKPALLVHLVMAALPSKFDNFVVNYNMNPEKWDIEKTIAMCVQEEDRLKAQNGAPGVTPPMTTMSENSEPVRQEPNEPFVEDEREQQQPPQEAEPQVKDQNAPENEAPIRYEEGASIARGGEVQLDKKLDVKLDMELAMKLDMKTSHGSAREERDACAREEDEVQAIARPGPTGRQTGRARRRPDPQPVPTRYYPVCLDP</sequence>
<reference evidence="2" key="1">
    <citation type="submission" date="2023-07" db="EMBL/GenBank/DDBJ databases">
        <title>A chromosome-level genome assembly of Lolium multiflorum.</title>
        <authorList>
            <person name="Chen Y."/>
            <person name="Copetti D."/>
            <person name="Kolliker R."/>
            <person name="Studer B."/>
        </authorList>
    </citation>
    <scope>NUCLEOTIDE SEQUENCE</scope>
    <source>
        <strain evidence="2">02402/16</strain>
        <tissue evidence="2">Leaf</tissue>
    </source>
</reference>
<evidence type="ECO:0008006" key="4">
    <source>
        <dbReference type="Google" id="ProtNLM"/>
    </source>
</evidence>
<dbReference type="Proteomes" id="UP001231189">
    <property type="component" value="Unassembled WGS sequence"/>
</dbReference>
<evidence type="ECO:0000256" key="1">
    <source>
        <dbReference type="SAM" id="MobiDB-lite"/>
    </source>
</evidence>
<dbReference type="Pfam" id="PF14223">
    <property type="entry name" value="Retrotran_gag_2"/>
    <property type="match status" value="1"/>
</dbReference>
<dbReference type="PANTHER" id="PTHR35317:SF23">
    <property type="entry name" value="OS04G0629600 PROTEIN"/>
    <property type="match status" value="1"/>
</dbReference>
<feature type="compositionally biased region" description="Gly residues" evidence="1">
    <location>
        <begin position="13"/>
        <end position="22"/>
    </location>
</feature>
<feature type="compositionally biased region" description="Basic residues" evidence="1">
    <location>
        <begin position="43"/>
        <end position="53"/>
    </location>
</feature>
<organism evidence="2 3">
    <name type="scientific">Lolium multiflorum</name>
    <name type="common">Italian ryegrass</name>
    <name type="synonym">Lolium perenne subsp. multiflorum</name>
    <dbReference type="NCBI Taxonomy" id="4521"/>
    <lineage>
        <taxon>Eukaryota</taxon>
        <taxon>Viridiplantae</taxon>
        <taxon>Streptophyta</taxon>
        <taxon>Embryophyta</taxon>
        <taxon>Tracheophyta</taxon>
        <taxon>Spermatophyta</taxon>
        <taxon>Magnoliopsida</taxon>
        <taxon>Liliopsida</taxon>
        <taxon>Poales</taxon>
        <taxon>Poaceae</taxon>
        <taxon>BOP clade</taxon>
        <taxon>Pooideae</taxon>
        <taxon>Poodae</taxon>
        <taxon>Poeae</taxon>
        <taxon>Poeae Chloroplast Group 2 (Poeae type)</taxon>
        <taxon>Loliodinae</taxon>
        <taxon>Loliinae</taxon>
        <taxon>Lolium</taxon>
    </lineage>
</organism>
<dbReference type="AlphaFoldDB" id="A0AAD8VTB5"/>
<feature type="compositionally biased region" description="Basic and acidic residues" evidence="1">
    <location>
        <begin position="60"/>
        <end position="70"/>
    </location>
</feature>
<feature type="region of interest" description="Disordered" evidence="1">
    <location>
        <begin position="1"/>
        <end position="72"/>
    </location>
</feature>
<feature type="region of interest" description="Disordered" evidence="1">
    <location>
        <begin position="297"/>
        <end position="351"/>
    </location>
</feature>
<evidence type="ECO:0000313" key="2">
    <source>
        <dbReference type="EMBL" id="KAK1617061.1"/>
    </source>
</evidence>
<evidence type="ECO:0000313" key="3">
    <source>
        <dbReference type="Proteomes" id="UP001231189"/>
    </source>
</evidence>
<name>A0AAD8VTB5_LOLMU</name>
<comment type="caution">
    <text evidence="2">The sequence shown here is derived from an EMBL/GenBank/DDBJ whole genome shotgun (WGS) entry which is preliminary data.</text>
</comment>
<feature type="region of interest" description="Disordered" evidence="1">
    <location>
        <begin position="389"/>
        <end position="447"/>
    </location>
</feature>
<feature type="compositionally biased region" description="Basic and acidic residues" evidence="1">
    <location>
        <begin position="389"/>
        <end position="406"/>
    </location>
</feature>
<accession>A0AAD8VTB5</accession>
<dbReference type="PANTHER" id="PTHR35317">
    <property type="entry name" value="OS04G0629600 PROTEIN"/>
    <property type="match status" value="1"/>
</dbReference>
<protein>
    <recommendedName>
        <fullName evidence="4">Gag-pol polyprotein</fullName>
    </recommendedName>
</protein>
<gene>
    <name evidence="2" type="ORF">QYE76_022578</name>
</gene>
<proteinExistence type="predicted"/>